<dbReference type="SUPFAM" id="SSF53182">
    <property type="entry name" value="Pyrrolidone carboxyl peptidase (pyroglutamate aminopeptidase)"/>
    <property type="match status" value="1"/>
</dbReference>
<evidence type="ECO:0000313" key="3">
    <source>
        <dbReference type="Proteomes" id="UP000572635"/>
    </source>
</evidence>
<comment type="caution">
    <text evidence="2">The sequence shown here is derived from an EMBL/GenBank/DDBJ whole genome shotgun (WGS) entry which is preliminary data.</text>
</comment>
<dbReference type="Proteomes" id="UP000572635">
    <property type="component" value="Unassembled WGS sequence"/>
</dbReference>
<dbReference type="Gene3D" id="3.40.630.20">
    <property type="entry name" value="Peptidase C15, pyroglutamyl peptidase I-like"/>
    <property type="match status" value="1"/>
</dbReference>
<keyword evidence="3" id="KW-1185">Reference proteome</keyword>
<sequence length="382" mass="41240">MDSTAATPEEERAGLEVPRTLLRRSGFAAAVPLFSADLAGAGDAAEATRVVTSHGHRLWTEAVSRRDRVGDDRPLYWARLTLSSLLRSWRPSFPLSDEERAALLARLEHASRGHDDLVFAPDDRQLRVIVTGFDPFDLDEDVRRSNPSGVAALALHGETFEAHGRTAVVRAALFPVRWRDFTDGMLERCLLPHYTGTAAPADAVITLSRGRSDRFELEAYSAAWRGGAPDNERTRAPGPVPPPDLPELPSPPPQWGSSTLPRRAVCEQAVGRFAVHDDTRVTEVPAGSAEPVVREDGPTPGSRARAGGGGDHLANELAYRSTLLREATGRDIPAGHVRTPALEPGGGDPAALTDPGFERDRADITEQLRAIVTAAVRTAPLR</sequence>
<accession>A0A7W8QTU0</accession>
<dbReference type="InterPro" id="IPR036440">
    <property type="entry name" value="Peptidase_C15-like_sf"/>
</dbReference>
<feature type="region of interest" description="Disordered" evidence="1">
    <location>
        <begin position="330"/>
        <end position="356"/>
    </location>
</feature>
<organism evidence="2 3">
    <name type="scientific">Nocardiopsis composta</name>
    <dbReference type="NCBI Taxonomy" id="157465"/>
    <lineage>
        <taxon>Bacteria</taxon>
        <taxon>Bacillati</taxon>
        <taxon>Actinomycetota</taxon>
        <taxon>Actinomycetes</taxon>
        <taxon>Streptosporangiales</taxon>
        <taxon>Nocardiopsidaceae</taxon>
        <taxon>Nocardiopsis</taxon>
    </lineage>
</organism>
<proteinExistence type="predicted"/>
<dbReference type="AlphaFoldDB" id="A0A7W8QTU0"/>
<feature type="compositionally biased region" description="Pro residues" evidence="1">
    <location>
        <begin position="238"/>
        <end position="254"/>
    </location>
</feature>
<dbReference type="EMBL" id="JACHDB010000002">
    <property type="protein sequence ID" value="MBB5436109.1"/>
    <property type="molecule type" value="Genomic_DNA"/>
</dbReference>
<feature type="region of interest" description="Disordered" evidence="1">
    <location>
        <begin position="284"/>
        <end position="312"/>
    </location>
</feature>
<evidence type="ECO:0008006" key="4">
    <source>
        <dbReference type="Google" id="ProtNLM"/>
    </source>
</evidence>
<name>A0A7W8QTU0_9ACTN</name>
<evidence type="ECO:0000313" key="2">
    <source>
        <dbReference type="EMBL" id="MBB5436109.1"/>
    </source>
</evidence>
<protein>
    <recommendedName>
        <fullName evidence="4">Pyroglutamyl peptidase</fullName>
    </recommendedName>
</protein>
<gene>
    <name evidence="2" type="ORF">HDA36_006257</name>
</gene>
<feature type="region of interest" description="Disordered" evidence="1">
    <location>
        <begin position="226"/>
        <end position="259"/>
    </location>
</feature>
<evidence type="ECO:0000256" key="1">
    <source>
        <dbReference type="SAM" id="MobiDB-lite"/>
    </source>
</evidence>
<dbReference type="RefSeq" id="WP_184399397.1">
    <property type="nucleotide sequence ID" value="NZ_BAAAJD010000068.1"/>
</dbReference>
<reference evidence="2 3" key="1">
    <citation type="submission" date="2020-08" db="EMBL/GenBank/DDBJ databases">
        <title>Sequencing the genomes of 1000 actinobacteria strains.</title>
        <authorList>
            <person name="Klenk H.-P."/>
        </authorList>
    </citation>
    <scope>NUCLEOTIDE SEQUENCE [LARGE SCALE GENOMIC DNA]</scope>
    <source>
        <strain evidence="2 3">DSM 44551</strain>
    </source>
</reference>